<reference evidence="1" key="1">
    <citation type="submission" date="2019-09" db="EMBL/GenBank/DDBJ databases">
        <title>Comparative Genomics of Leptospira interrogans Reveals Genome Plasticity - A Common Adaptive Strategy for Survival in Various Hosts.</title>
        <authorList>
            <person name="Ramli S.R."/>
            <person name="Bunk B."/>
            <person name="Goris M."/>
            <person name="Bhuju S."/>
            <person name="Jarek M."/>
            <person name="Sproer C."/>
            <person name="Mustakim S."/>
            <person name="Strommenger B."/>
            <person name="Pessler F."/>
        </authorList>
    </citation>
    <scope>NUCLEOTIDE SEQUENCE</scope>
    <source>
        <strain evidence="1">1489</strain>
    </source>
</reference>
<protein>
    <submittedName>
        <fullName evidence="1">Histidine kinase</fullName>
    </submittedName>
</protein>
<proteinExistence type="predicted"/>
<keyword evidence="1" id="KW-0808">Transferase</keyword>
<accession>A0AAP9WMT0</accession>
<evidence type="ECO:0000313" key="1">
    <source>
        <dbReference type="EMBL" id="QOI52618.1"/>
    </source>
</evidence>
<dbReference type="AlphaFoldDB" id="A0AAP9WMT0"/>
<gene>
    <name evidence="1" type="ORF">Lepto1489_16835</name>
</gene>
<organism evidence="1 2">
    <name type="scientific">Leptospira interrogans serovar Bataviae</name>
    <dbReference type="NCBI Taxonomy" id="312175"/>
    <lineage>
        <taxon>Bacteria</taxon>
        <taxon>Pseudomonadati</taxon>
        <taxon>Spirochaetota</taxon>
        <taxon>Spirochaetia</taxon>
        <taxon>Leptospirales</taxon>
        <taxon>Leptospiraceae</taxon>
        <taxon>Leptospira</taxon>
    </lineage>
</organism>
<name>A0AAP9WMT0_LEPIR</name>
<evidence type="ECO:0000313" key="2">
    <source>
        <dbReference type="Proteomes" id="UP000663255"/>
    </source>
</evidence>
<dbReference type="Proteomes" id="UP000663255">
    <property type="component" value="Chromosome 1"/>
</dbReference>
<dbReference type="GO" id="GO:0016301">
    <property type="term" value="F:kinase activity"/>
    <property type="evidence" value="ECO:0007669"/>
    <property type="project" value="UniProtKB-KW"/>
</dbReference>
<dbReference type="EMBL" id="CP043893">
    <property type="protein sequence ID" value="QOI52618.1"/>
    <property type="molecule type" value="Genomic_DNA"/>
</dbReference>
<sequence>MCYKSYNIILIAITMKKSQNSFFFIVPNFFKVLHSIFKTIPKI</sequence>
<keyword evidence="1" id="KW-0418">Kinase</keyword>